<dbReference type="SUPFAM" id="SSF52540">
    <property type="entry name" value="P-loop containing nucleoside triphosphate hydrolases"/>
    <property type="match status" value="1"/>
</dbReference>
<comment type="subcellular location">
    <subcellularLocation>
        <location evidence="1">Cytoplasm</location>
        <location evidence="1">Cytoskeleton</location>
    </subcellularLocation>
</comment>
<dbReference type="SMART" id="SM00129">
    <property type="entry name" value="KISc"/>
    <property type="match status" value="1"/>
</dbReference>
<dbReference type="GO" id="GO:0007018">
    <property type="term" value="P:microtubule-based movement"/>
    <property type="evidence" value="ECO:0007669"/>
    <property type="project" value="InterPro"/>
</dbReference>
<dbReference type="PANTHER" id="PTHR47972">
    <property type="entry name" value="KINESIN-LIKE PROTEIN KLP-3"/>
    <property type="match status" value="1"/>
</dbReference>
<dbReference type="GO" id="GO:0048731">
    <property type="term" value="P:system development"/>
    <property type="evidence" value="ECO:0007669"/>
    <property type="project" value="UniProtKB-ARBA"/>
</dbReference>
<evidence type="ECO:0000256" key="5">
    <source>
        <dbReference type="PROSITE-ProRule" id="PRU00283"/>
    </source>
</evidence>
<keyword evidence="3 6" id="KW-0067">ATP-binding</keyword>
<dbReference type="Proteomes" id="UP000694700">
    <property type="component" value="Unplaced"/>
</dbReference>
<evidence type="ECO:0000256" key="9">
    <source>
        <dbReference type="SAM" id="Phobius"/>
    </source>
</evidence>
<dbReference type="PRINTS" id="PR00380">
    <property type="entry name" value="KINESINHEAVY"/>
</dbReference>
<keyword evidence="4" id="KW-0963">Cytoplasm</keyword>
<comment type="similarity">
    <text evidence="5 6">Belongs to the TRAFAC class myosin-kinesin ATPase superfamily. Kinesin family.</text>
</comment>
<evidence type="ECO:0000256" key="7">
    <source>
        <dbReference type="SAM" id="Coils"/>
    </source>
</evidence>
<keyword evidence="6" id="KW-0493">Microtubule</keyword>
<evidence type="ECO:0000259" key="10">
    <source>
        <dbReference type="PROSITE" id="PS50067"/>
    </source>
</evidence>
<feature type="compositionally biased region" description="Low complexity" evidence="8">
    <location>
        <begin position="569"/>
        <end position="584"/>
    </location>
</feature>
<dbReference type="GO" id="GO:0003777">
    <property type="term" value="F:microtubule motor activity"/>
    <property type="evidence" value="ECO:0007669"/>
    <property type="project" value="InterPro"/>
</dbReference>
<evidence type="ECO:0000256" key="2">
    <source>
        <dbReference type="ARBA" id="ARBA00022741"/>
    </source>
</evidence>
<dbReference type="GO" id="GO:0005874">
    <property type="term" value="C:microtubule"/>
    <property type="evidence" value="ECO:0007669"/>
    <property type="project" value="UniProtKB-KW"/>
</dbReference>
<sequence length="647" mass="73078">MKTGRLVTVPLINDKIFILGWIVSQLFIFCSVMLHLSQDVEALRGELCRKDEECREQERRLAALEQQVQERTGVIVQLQQQLEEAARRRQELQLLRDGEETLSRQAALPLQVKYVTKTVEVESAQSKQALIEAQAHNQALQEQLSVQRQLLRELEQQLHESQRSSSQLRQQILVYEGEMERAQGQLEAEMQSLEEEKNRVIEEAFIRAESEMKAVHENLAGVRMNLLTLQPALRTLTCDYNCLKRQVQDFPYMLEKAITEAKQEICQVIGEVSSANQELLRKYKREMNLRKKCHNELVRLKGNIRVLCRVRPVCAGETDAADTKNKVTFDPDDDAVLYLSNKGKLMTFELDKVFPTQATQEEVTLTLIIMVEIYNETLRNLLGDNPSEKLDIKMCPDGSGQLYVPGLTEFTVESVEDINKVFDLGHMNRATACTNLNEHSSRSHALLIVTVAGFNSSTGHRTSGKLNLVDLAGSERITKSGAEGSRLREAQCINKSLSALGDVINALRSKHSHVPFRNSRLTYLLQDSLSGDSKTLMMVQVSPLESNVSESVCSLKFAQRVRSVEIGPSSSSRRQAENSSTSSSPTHDGVEVQRHKHTHPQVFMSENNNVFETFTHNFPSVTNAVATMHSLFHFSSSPVHIYTVIYV</sequence>
<reference evidence="11" key="1">
    <citation type="submission" date="2025-08" db="UniProtKB">
        <authorList>
            <consortium name="Ensembl"/>
        </authorList>
    </citation>
    <scope>IDENTIFICATION</scope>
</reference>
<dbReference type="AlphaFoldDB" id="A0A8C1U7Q4"/>
<proteinExistence type="inferred from homology"/>
<dbReference type="Gene3D" id="1.20.5.170">
    <property type="match status" value="1"/>
</dbReference>
<dbReference type="PANTHER" id="PTHR47972:SF5">
    <property type="entry name" value="KINESIN-LIKE PROTEIN KIFC3"/>
    <property type="match status" value="1"/>
</dbReference>
<keyword evidence="4" id="KW-0206">Cytoskeleton</keyword>
<feature type="region of interest" description="Disordered" evidence="8">
    <location>
        <begin position="566"/>
        <end position="596"/>
    </location>
</feature>
<gene>
    <name evidence="11" type="primary">LOC109073191</name>
</gene>
<keyword evidence="9" id="KW-0472">Membrane</keyword>
<dbReference type="InterPro" id="IPR027640">
    <property type="entry name" value="Kinesin-like_fam"/>
</dbReference>
<dbReference type="Gene3D" id="3.40.850.10">
    <property type="entry name" value="Kinesin motor domain"/>
    <property type="match status" value="2"/>
</dbReference>
<dbReference type="InterPro" id="IPR019821">
    <property type="entry name" value="Kinesin_motor_CS"/>
</dbReference>
<dbReference type="Pfam" id="PF16796">
    <property type="entry name" value="Microtub_bd"/>
    <property type="match status" value="1"/>
</dbReference>
<evidence type="ECO:0000256" key="8">
    <source>
        <dbReference type="SAM" id="MobiDB-lite"/>
    </source>
</evidence>
<dbReference type="Pfam" id="PF00225">
    <property type="entry name" value="Kinesin"/>
    <property type="match status" value="1"/>
</dbReference>
<evidence type="ECO:0000313" key="11">
    <source>
        <dbReference type="Ensembl" id="ENSCCRP00015032414.1"/>
    </source>
</evidence>
<dbReference type="InterPro" id="IPR036961">
    <property type="entry name" value="Kinesin_motor_dom_sf"/>
</dbReference>
<keyword evidence="2 6" id="KW-0547">Nucleotide-binding</keyword>
<evidence type="ECO:0000313" key="12">
    <source>
        <dbReference type="Proteomes" id="UP000694700"/>
    </source>
</evidence>
<keyword evidence="9" id="KW-0812">Transmembrane</keyword>
<dbReference type="InterPro" id="IPR031852">
    <property type="entry name" value="Vik1/Cik1_MT-bd"/>
</dbReference>
<feature type="coiled-coil region" evidence="7">
    <location>
        <begin position="137"/>
        <end position="203"/>
    </location>
</feature>
<keyword evidence="9" id="KW-1133">Transmembrane helix</keyword>
<dbReference type="PROSITE" id="PS50067">
    <property type="entry name" value="KINESIN_MOTOR_2"/>
    <property type="match status" value="1"/>
</dbReference>
<protein>
    <recommendedName>
        <fullName evidence="6">Kinesin-like protein</fullName>
    </recommendedName>
</protein>
<feature type="coiled-coil region" evidence="7">
    <location>
        <begin position="54"/>
        <end position="102"/>
    </location>
</feature>
<evidence type="ECO:0000256" key="1">
    <source>
        <dbReference type="ARBA" id="ARBA00004245"/>
    </source>
</evidence>
<feature type="transmembrane region" description="Helical" evidence="9">
    <location>
        <begin position="16"/>
        <end position="36"/>
    </location>
</feature>
<comment type="caution">
    <text evidence="5">Lacks conserved residue(s) required for the propagation of feature annotation.</text>
</comment>
<name>A0A8C1U7Q4_CYPCA</name>
<accession>A0A8C1U7Q4</accession>
<dbReference type="InterPro" id="IPR001752">
    <property type="entry name" value="Kinesin_motor_dom"/>
</dbReference>
<dbReference type="InterPro" id="IPR027417">
    <property type="entry name" value="P-loop_NTPase"/>
</dbReference>
<evidence type="ECO:0000256" key="3">
    <source>
        <dbReference type="ARBA" id="ARBA00022840"/>
    </source>
</evidence>
<dbReference type="PROSITE" id="PS00411">
    <property type="entry name" value="KINESIN_MOTOR_1"/>
    <property type="match status" value="1"/>
</dbReference>
<dbReference type="Ensembl" id="ENSCCRT00015033540.1">
    <property type="protein sequence ID" value="ENSCCRP00015032414.1"/>
    <property type="gene ID" value="ENSCCRG00015013397.1"/>
</dbReference>
<evidence type="ECO:0000256" key="6">
    <source>
        <dbReference type="RuleBase" id="RU000394"/>
    </source>
</evidence>
<dbReference type="GO" id="GO:0008017">
    <property type="term" value="F:microtubule binding"/>
    <property type="evidence" value="ECO:0007669"/>
    <property type="project" value="InterPro"/>
</dbReference>
<keyword evidence="6" id="KW-0505">Motor protein</keyword>
<feature type="domain" description="Kinesin motor" evidence="10">
    <location>
        <begin position="370"/>
        <end position="564"/>
    </location>
</feature>
<dbReference type="GO" id="GO:0005524">
    <property type="term" value="F:ATP binding"/>
    <property type="evidence" value="ECO:0007669"/>
    <property type="project" value="UniProtKB-KW"/>
</dbReference>
<organism evidence="11 12">
    <name type="scientific">Cyprinus carpio</name>
    <name type="common">Common carp</name>
    <dbReference type="NCBI Taxonomy" id="7962"/>
    <lineage>
        <taxon>Eukaryota</taxon>
        <taxon>Metazoa</taxon>
        <taxon>Chordata</taxon>
        <taxon>Craniata</taxon>
        <taxon>Vertebrata</taxon>
        <taxon>Euteleostomi</taxon>
        <taxon>Actinopterygii</taxon>
        <taxon>Neopterygii</taxon>
        <taxon>Teleostei</taxon>
        <taxon>Ostariophysi</taxon>
        <taxon>Cypriniformes</taxon>
        <taxon>Cyprinidae</taxon>
        <taxon>Cyprininae</taxon>
        <taxon>Cyprinus</taxon>
    </lineage>
</organism>
<evidence type="ECO:0000256" key="4">
    <source>
        <dbReference type="ARBA" id="ARBA00023212"/>
    </source>
</evidence>
<keyword evidence="7" id="KW-0175">Coiled coil</keyword>